<dbReference type="PROSITE" id="PS00018">
    <property type="entry name" value="EF_HAND_1"/>
    <property type="match status" value="2"/>
</dbReference>
<dbReference type="InterPro" id="IPR050145">
    <property type="entry name" value="Centrin_CML-like"/>
</dbReference>
<evidence type="ECO:0000256" key="8">
    <source>
        <dbReference type="SAM" id="MobiDB-lite"/>
    </source>
</evidence>
<reference evidence="10" key="2">
    <citation type="journal article" date="2021" name="Genome Biol. Evol.">
        <title>Developing a high-quality reference genome for a parasitic bivalve with doubly uniparental inheritance (Bivalvia: Unionida).</title>
        <authorList>
            <person name="Smith C.H."/>
        </authorList>
    </citation>
    <scope>NUCLEOTIDE SEQUENCE</scope>
    <source>
        <strain evidence="10">CHS0354</strain>
        <tissue evidence="10">Mantle</tissue>
    </source>
</reference>
<feature type="domain" description="EF-hand" evidence="9">
    <location>
        <begin position="154"/>
        <end position="189"/>
    </location>
</feature>
<accession>A0AAE0VSB7</accession>
<dbReference type="PANTHER" id="PTHR23050">
    <property type="entry name" value="CALCIUM BINDING PROTEIN"/>
    <property type="match status" value="1"/>
</dbReference>
<evidence type="ECO:0000256" key="2">
    <source>
        <dbReference type="ARBA" id="ARBA00022837"/>
    </source>
</evidence>
<keyword evidence="4" id="KW-0505">Motor protein</keyword>
<dbReference type="GO" id="GO:0016459">
    <property type="term" value="C:myosin complex"/>
    <property type="evidence" value="ECO:0007669"/>
    <property type="project" value="UniProtKB-KW"/>
</dbReference>
<dbReference type="Proteomes" id="UP001195483">
    <property type="component" value="Unassembled WGS sequence"/>
</dbReference>
<sequence>MPGKKKGSKGKKKGKAKGKKSGKKSAETTGPVDPMAPAYVPPPPKPGERLIKLLTSHPVNEKEIHGYRVSTRILDSLTPQEIRDLRVVFDLFDTNADGYVGPPELRRAMKALGFKVSRDEARQIVQDGSLKGRGMLDFNEFLETVIDKQGDSRDIYDEILKGFQMFDYEKKGTISFRNLQHACEDAGIRFTERELEEMIEEADINGDGVIDQSEFIKIMLQTNLF</sequence>
<reference evidence="10" key="1">
    <citation type="journal article" date="2021" name="Genome Biol. Evol.">
        <title>A High-Quality Reference Genome for a Parasitic Bivalve with Doubly Uniparental Inheritance (Bivalvia: Unionida).</title>
        <authorList>
            <person name="Smith C.H."/>
        </authorList>
    </citation>
    <scope>NUCLEOTIDE SEQUENCE</scope>
    <source>
        <strain evidence="10">CHS0354</strain>
    </source>
</reference>
<feature type="region of interest" description="Disordered" evidence="8">
    <location>
        <begin position="1"/>
        <end position="48"/>
    </location>
</feature>
<keyword evidence="1" id="KW-0677">Repeat</keyword>
<feature type="domain" description="EF-hand" evidence="9">
    <location>
        <begin position="190"/>
        <end position="225"/>
    </location>
</feature>
<dbReference type="InterPro" id="IPR011992">
    <property type="entry name" value="EF-hand-dom_pair"/>
</dbReference>
<gene>
    <name evidence="10" type="ORF">CHS0354_011309</name>
</gene>
<evidence type="ECO:0000313" key="11">
    <source>
        <dbReference type="Proteomes" id="UP001195483"/>
    </source>
</evidence>
<evidence type="ECO:0000256" key="3">
    <source>
        <dbReference type="ARBA" id="ARBA00023123"/>
    </source>
</evidence>
<dbReference type="SMART" id="SM00054">
    <property type="entry name" value="EFh"/>
    <property type="match status" value="3"/>
</dbReference>
<comment type="function">
    <text evidence="6">In molluscan muscle, calcium regulation is associated with myosin rather than with actin. Muscle myosin contains two types of light chains: the catalytic light chain, essential for ATPase activity, and the regulatory light chain, a calcium-binding protein responsible for Ca(2+) dependent binding and Ca(2+) dependent Mg-ATPase activity.</text>
</comment>
<dbReference type="PROSITE" id="PS50222">
    <property type="entry name" value="EF_HAND_2"/>
    <property type="match status" value="3"/>
</dbReference>
<keyword evidence="11" id="KW-1185">Reference proteome</keyword>
<dbReference type="InterPro" id="IPR002048">
    <property type="entry name" value="EF_hand_dom"/>
</dbReference>
<feature type="domain" description="EF-hand" evidence="9">
    <location>
        <begin position="80"/>
        <end position="115"/>
    </location>
</feature>
<evidence type="ECO:0000256" key="6">
    <source>
        <dbReference type="ARBA" id="ARBA00049593"/>
    </source>
</evidence>
<protein>
    <recommendedName>
        <fullName evidence="7">Sulfhydryl light chain</fullName>
    </recommendedName>
</protein>
<dbReference type="Gene3D" id="1.10.238.10">
    <property type="entry name" value="EF-hand"/>
    <property type="match status" value="2"/>
</dbReference>
<dbReference type="Pfam" id="PF13499">
    <property type="entry name" value="EF-hand_7"/>
    <property type="match status" value="2"/>
</dbReference>
<proteinExistence type="predicted"/>
<dbReference type="GO" id="GO:0005509">
    <property type="term" value="F:calcium ion binding"/>
    <property type="evidence" value="ECO:0007669"/>
    <property type="project" value="InterPro"/>
</dbReference>
<evidence type="ECO:0000256" key="7">
    <source>
        <dbReference type="ARBA" id="ARBA00078496"/>
    </source>
</evidence>
<evidence type="ECO:0000256" key="5">
    <source>
        <dbReference type="ARBA" id="ARBA00023179"/>
    </source>
</evidence>
<comment type="caution">
    <text evidence="10">The sequence shown here is derived from an EMBL/GenBank/DDBJ whole genome shotgun (WGS) entry which is preliminary data.</text>
</comment>
<keyword evidence="3" id="KW-0518">Myosin</keyword>
<name>A0AAE0VSB7_9BIVA</name>
<keyword evidence="5" id="KW-0514">Muscle protein</keyword>
<dbReference type="AlphaFoldDB" id="A0AAE0VSB7"/>
<feature type="compositionally biased region" description="Basic residues" evidence="8">
    <location>
        <begin position="1"/>
        <end position="23"/>
    </location>
</feature>
<keyword evidence="2" id="KW-0106">Calcium</keyword>
<dbReference type="FunFam" id="1.10.238.10:FF:000003">
    <property type="entry name" value="Calmodulin A"/>
    <property type="match status" value="1"/>
</dbReference>
<evidence type="ECO:0000313" key="10">
    <source>
        <dbReference type="EMBL" id="KAK3587327.1"/>
    </source>
</evidence>
<dbReference type="InterPro" id="IPR018247">
    <property type="entry name" value="EF_Hand_1_Ca_BS"/>
</dbReference>
<dbReference type="EMBL" id="JAEAOA010000698">
    <property type="protein sequence ID" value="KAK3587327.1"/>
    <property type="molecule type" value="Genomic_DNA"/>
</dbReference>
<evidence type="ECO:0000256" key="1">
    <source>
        <dbReference type="ARBA" id="ARBA00022737"/>
    </source>
</evidence>
<dbReference type="CDD" id="cd00051">
    <property type="entry name" value="EFh"/>
    <property type="match status" value="2"/>
</dbReference>
<dbReference type="SUPFAM" id="SSF47473">
    <property type="entry name" value="EF-hand"/>
    <property type="match status" value="1"/>
</dbReference>
<reference evidence="10" key="3">
    <citation type="submission" date="2023-05" db="EMBL/GenBank/DDBJ databases">
        <authorList>
            <person name="Smith C.H."/>
        </authorList>
    </citation>
    <scope>NUCLEOTIDE SEQUENCE</scope>
    <source>
        <strain evidence="10">CHS0354</strain>
        <tissue evidence="10">Mantle</tissue>
    </source>
</reference>
<evidence type="ECO:0000259" key="9">
    <source>
        <dbReference type="PROSITE" id="PS50222"/>
    </source>
</evidence>
<organism evidence="10 11">
    <name type="scientific">Potamilus streckersoni</name>
    <dbReference type="NCBI Taxonomy" id="2493646"/>
    <lineage>
        <taxon>Eukaryota</taxon>
        <taxon>Metazoa</taxon>
        <taxon>Spiralia</taxon>
        <taxon>Lophotrochozoa</taxon>
        <taxon>Mollusca</taxon>
        <taxon>Bivalvia</taxon>
        <taxon>Autobranchia</taxon>
        <taxon>Heteroconchia</taxon>
        <taxon>Palaeoheterodonta</taxon>
        <taxon>Unionida</taxon>
        <taxon>Unionoidea</taxon>
        <taxon>Unionidae</taxon>
        <taxon>Ambleminae</taxon>
        <taxon>Lampsilini</taxon>
        <taxon>Potamilus</taxon>
    </lineage>
</organism>
<evidence type="ECO:0000256" key="4">
    <source>
        <dbReference type="ARBA" id="ARBA00023175"/>
    </source>
</evidence>